<dbReference type="PANTHER" id="PTHR30273">
    <property type="entry name" value="PERIPLASMIC SIGNAL SENSOR AND SIGMA FACTOR ACTIVATOR FECR-RELATED"/>
    <property type="match status" value="1"/>
</dbReference>
<dbReference type="PIRSF" id="PIRSF018266">
    <property type="entry name" value="FecR"/>
    <property type="match status" value="1"/>
</dbReference>
<dbReference type="Gene3D" id="2.60.120.1440">
    <property type="match status" value="1"/>
</dbReference>
<evidence type="ECO:0000256" key="1">
    <source>
        <dbReference type="SAM" id="Phobius"/>
    </source>
</evidence>
<dbReference type="EMBL" id="JMZZ02000099">
    <property type="protein sequence ID" value="KFX75517.1"/>
    <property type="molecule type" value="Genomic_DNA"/>
</dbReference>
<dbReference type="PATRIC" id="fig|817.53.peg.1310"/>
<reference evidence="4" key="1">
    <citation type="book" date="2014" name="THE 24TH EUROPEAN CONGRESS OF CLINICAL MICROBIOLOGY AND INFECTIOUS DISEASES" publisher="ECCMID 2014" city="Barcelona, Spain">
        <title>Identification of resistance genes in three multidrug-resistant Bacteroides fragilis isolates by whole genome sequencing.</title>
        <editorList>
            <person name="Unknown"/>
            <person name="A."/>
        </editorList>
        <authorList>
            <person name="Sydenham T.V."/>
            <person name="Hasman H."/>
            <person name="Wang M."/>
            <person name="Soki J."/>
            <person name="Nagy E."/>
            <person name="Justesen U.S."/>
        </authorList>
    </citation>
    <scope>NUCLEOTIDE SEQUENCE</scope>
    <source>
        <strain evidence="4">DCMOUH0018B</strain>
    </source>
</reference>
<proteinExistence type="predicted"/>
<sequence length="311" mass="36229">MKIEKEILYRYFNGDAGPEEEKKIRQYIEASEENWKEYLRERKFFDTIILKERAVSVQKQAGRRRMIRRIGFECLKVAAVLLIALGTTYFWLNRPSETESRSVVSTLKGQMANITLPDGSRVWLNSNTRIEYPQNFADKRRDVEIDGEAYFEVTHDAKKPFVVHTSEKEQIEVLGTRFYVEAYSGAKEFETALIEGSVCVKAGNSQLTLRPSYKAVLKGGKMTVEKITDFDTYRWREGLICFKSKRFTEILREFEKYYGVGIGFDAAKVDNPVLTVKFRLSDGIEYALRVLQRDVNFKYVRDDEKNTFTIK</sequence>
<dbReference type="Pfam" id="PF16344">
    <property type="entry name" value="FecR_C"/>
    <property type="match status" value="1"/>
</dbReference>
<evidence type="ECO:0000259" key="3">
    <source>
        <dbReference type="Pfam" id="PF16344"/>
    </source>
</evidence>
<dbReference type="AlphaFoldDB" id="A0A0I9SBK0"/>
<dbReference type="PANTHER" id="PTHR30273:SF2">
    <property type="entry name" value="PROTEIN FECR"/>
    <property type="match status" value="1"/>
</dbReference>
<dbReference type="InterPro" id="IPR012373">
    <property type="entry name" value="Ferrdict_sens_TM"/>
</dbReference>
<keyword evidence="1" id="KW-1133">Transmembrane helix</keyword>
<feature type="domain" description="FecR protein" evidence="2">
    <location>
        <begin position="103"/>
        <end position="198"/>
    </location>
</feature>
<keyword evidence="1" id="KW-0812">Transmembrane</keyword>
<keyword evidence="1" id="KW-0472">Membrane</keyword>
<feature type="domain" description="Protein FecR C-terminal" evidence="3">
    <location>
        <begin position="240"/>
        <end position="309"/>
    </location>
</feature>
<gene>
    <name evidence="4" type="ORF">EE52_0206330</name>
</gene>
<dbReference type="InterPro" id="IPR006860">
    <property type="entry name" value="FecR"/>
</dbReference>
<reference evidence="4" key="2">
    <citation type="submission" date="2014-07" db="EMBL/GenBank/DDBJ databases">
        <title>Genetics and epidemiology of antimicrobial resistance in B. fragilis group.</title>
        <authorList>
            <person name="Sydenham T.V."/>
            <person name="Hasman H."/>
            <person name="Kemp M."/>
            <person name="Justesen U.S."/>
        </authorList>
    </citation>
    <scope>NUCLEOTIDE SEQUENCE [LARGE SCALE GENOMIC DNA]</scope>
    <source>
        <strain evidence="4">DCMOUH0018B</strain>
    </source>
</reference>
<name>A0A0I9SBK0_BACFG</name>
<evidence type="ECO:0000313" key="4">
    <source>
        <dbReference type="EMBL" id="KFX75517.1"/>
    </source>
</evidence>
<dbReference type="RefSeq" id="WP_044299975.1">
    <property type="nucleotide sequence ID" value="NZ_CAEUHN010000001.1"/>
</dbReference>
<dbReference type="Pfam" id="PF04773">
    <property type="entry name" value="FecR"/>
    <property type="match status" value="1"/>
</dbReference>
<protein>
    <submittedName>
        <fullName evidence="4">Anti-sigma factor</fullName>
    </submittedName>
</protein>
<comment type="caution">
    <text evidence="4">The sequence shown here is derived from an EMBL/GenBank/DDBJ whole genome shotgun (WGS) entry which is preliminary data.</text>
</comment>
<feature type="transmembrane region" description="Helical" evidence="1">
    <location>
        <begin position="70"/>
        <end position="92"/>
    </location>
</feature>
<dbReference type="InterPro" id="IPR032508">
    <property type="entry name" value="FecR_C"/>
</dbReference>
<accession>A0A0I9SBK0</accession>
<dbReference type="Gene3D" id="3.55.50.30">
    <property type="match status" value="1"/>
</dbReference>
<organism evidence="4">
    <name type="scientific">Bacteroides fragilis</name>
    <dbReference type="NCBI Taxonomy" id="817"/>
    <lineage>
        <taxon>Bacteria</taxon>
        <taxon>Pseudomonadati</taxon>
        <taxon>Bacteroidota</taxon>
        <taxon>Bacteroidia</taxon>
        <taxon>Bacteroidales</taxon>
        <taxon>Bacteroidaceae</taxon>
        <taxon>Bacteroides</taxon>
    </lineage>
</organism>
<evidence type="ECO:0000259" key="2">
    <source>
        <dbReference type="Pfam" id="PF04773"/>
    </source>
</evidence>
<dbReference type="GO" id="GO:0016989">
    <property type="term" value="F:sigma factor antagonist activity"/>
    <property type="evidence" value="ECO:0007669"/>
    <property type="project" value="TreeGrafter"/>
</dbReference>